<dbReference type="EMBL" id="JAENHL010000007">
    <property type="protein sequence ID" value="MBK1867618.1"/>
    <property type="molecule type" value="Genomic_DNA"/>
</dbReference>
<protein>
    <submittedName>
        <fullName evidence="1">Methyltransferase domain-containing protein</fullName>
    </submittedName>
</protein>
<organism evidence="1 2">
    <name type="scientific">Taklimakanibacter albus</name>
    <dbReference type="NCBI Taxonomy" id="2800327"/>
    <lineage>
        <taxon>Bacteria</taxon>
        <taxon>Pseudomonadati</taxon>
        <taxon>Pseudomonadota</taxon>
        <taxon>Alphaproteobacteria</taxon>
        <taxon>Hyphomicrobiales</taxon>
        <taxon>Aestuariivirgaceae</taxon>
        <taxon>Taklimakanibacter</taxon>
    </lineage>
</organism>
<comment type="caution">
    <text evidence="1">The sequence shown here is derived from an EMBL/GenBank/DDBJ whole genome shotgun (WGS) entry which is preliminary data.</text>
</comment>
<evidence type="ECO:0000313" key="1">
    <source>
        <dbReference type="EMBL" id="MBK1867618.1"/>
    </source>
</evidence>
<gene>
    <name evidence="1" type="ORF">JHL16_14770</name>
</gene>
<reference evidence="1" key="1">
    <citation type="submission" date="2021-01" db="EMBL/GenBank/DDBJ databases">
        <authorList>
            <person name="Sun Q."/>
        </authorList>
    </citation>
    <scope>NUCLEOTIDE SEQUENCE</scope>
    <source>
        <strain evidence="1">YIM B02566</strain>
    </source>
</reference>
<keyword evidence="1" id="KW-0808">Transferase</keyword>
<keyword evidence="2" id="KW-1185">Reference proteome</keyword>
<proteinExistence type="predicted"/>
<dbReference type="Proteomes" id="UP000616151">
    <property type="component" value="Unassembled WGS sequence"/>
</dbReference>
<keyword evidence="1" id="KW-0489">Methyltransferase</keyword>
<name>A0ACC5R4T9_9HYPH</name>
<evidence type="ECO:0000313" key="2">
    <source>
        <dbReference type="Proteomes" id="UP000616151"/>
    </source>
</evidence>
<accession>A0ACC5R4T9</accession>
<sequence length="190" mass="20619">MGNHEMLFWRRYLRRPLGVGAVAPSGPSLAKAMVAALAPGPGDTVVEIGPGTGPFTRALLAAGVAPSHLILIEFDKEFVRHLRHKFPGVTVVEGDAQELPRLLKEQGHDKVPCILSGLPLRSMPEHVRVGISRAMAASLADEGRLVQFSYLFGPPIDRAECRAAGLKARRAKAIMANIPPAFVWRYSRSQ</sequence>